<dbReference type="AntiFam" id="ANF00095">
    <property type="entry name" value="Shadow ORF (opposite ABC transporters)"/>
</dbReference>
<accession>A0AA35WD86</accession>
<protein>
    <submittedName>
        <fullName evidence="1">Uncharacterized protein</fullName>
    </submittedName>
</protein>
<feature type="non-terminal residue" evidence="1">
    <location>
        <position position="1"/>
    </location>
</feature>
<dbReference type="AntiFam" id="ANF00142">
    <property type="entry name" value="Shadow ORF (opposite yadG)"/>
</dbReference>
<reference evidence="1" key="1">
    <citation type="submission" date="2023-03" db="EMBL/GenBank/DDBJ databases">
        <authorList>
            <person name="Steffen K."/>
            <person name="Cardenas P."/>
        </authorList>
    </citation>
    <scope>NUCLEOTIDE SEQUENCE</scope>
</reference>
<dbReference type="AlphaFoldDB" id="A0AA35WD86"/>
<dbReference type="Proteomes" id="UP001174909">
    <property type="component" value="Unassembled WGS sequence"/>
</dbReference>
<gene>
    <name evidence="1" type="ORF">GBAR_LOCUS6813</name>
</gene>
<keyword evidence="2" id="KW-1185">Reference proteome</keyword>
<evidence type="ECO:0000313" key="1">
    <source>
        <dbReference type="EMBL" id="CAI8010330.1"/>
    </source>
</evidence>
<evidence type="ECO:0000313" key="2">
    <source>
        <dbReference type="Proteomes" id="UP001174909"/>
    </source>
</evidence>
<comment type="caution">
    <text evidence="1">The sequence shown here is derived from an EMBL/GenBank/DDBJ whole genome shotgun (WGS) entry which is preliminary data.</text>
</comment>
<dbReference type="EMBL" id="CASHTH010001029">
    <property type="protein sequence ID" value="CAI8010330.1"/>
    <property type="molecule type" value="Genomic_DNA"/>
</dbReference>
<name>A0AA35WD86_GEOBA</name>
<sequence>PFLCYFSRLDDDYDVSIVDGGESVGDDDASPALPGLVQSLLNYLLTLCVQGRGGFVQEEDLGVPHQSTGYGNSLLLTSRQLNSSLPGQRIVTIG</sequence>
<organism evidence="1 2">
    <name type="scientific">Geodia barretti</name>
    <name type="common">Barrett's horny sponge</name>
    <dbReference type="NCBI Taxonomy" id="519541"/>
    <lineage>
        <taxon>Eukaryota</taxon>
        <taxon>Metazoa</taxon>
        <taxon>Porifera</taxon>
        <taxon>Demospongiae</taxon>
        <taxon>Heteroscleromorpha</taxon>
        <taxon>Tetractinellida</taxon>
        <taxon>Astrophorina</taxon>
        <taxon>Geodiidae</taxon>
        <taxon>Geodia</taxon>
    </lineage>
</organism>
<proteinExistence type="predicted"/>